<keyword evidence="6" id="KW-1185">Reference proteome</keyword>
<dbReference type="STRING" id="1454373.ACMU_11280"/>
<dbReference type="Gene3D" id="3.40.50.720">
    <property type="entry name" value="NAD(P)-binding Rossmann-like Domain"/>
    <property type="match status" value="1"/>
</dbReference>
<dbReference type="Proteomes" id="UP000026249">
    <property type="component" value="Unassembled WGS sequence"/>
</dbReference>
<dbReference type="InterPro" id="IPR036291">
    <property type="entry name" value="NAD(P)-bd_dom_sf"/>
</dbReference>
<dbReference type="GO" id="GO:0000166">
    <property type="term" value="F:nucleotide binding"/>
    <property type="evidence" value="ECO:0007669"/>
    <property type="project" value="InterPro"/>
</dbReference>
<keyword evidence="2" id="KW-0560">Oxidoreductase</keyword>
<dbReference type="PANTHER" id="PTHR22604">
    <property type="entry name" value="OXIDOREDUCTASES"/>
    <property type="match status" value="1"/>
</dbReference>
<feature type="domain" description="Gfo/Idh/MocA-like oxidoreductase N-terminal" evidence="3">
    <location>
        <begin position="5"/>
        <end position="121"/>
    </location>
</feature>
<dbReference type="Gene3D" id="3.30.360.10">
    <property type="entry name" value="Dihydrodipicolinate Reductase, domain 2"/>
    <property type="match status" value="1"/>
</dbReference>
<evidence type="ECO:0000313" key="6">
    <source>
        <dbReference type="Proteomes" id="UP000026249"/>
    </source>
</evidence>
<dbReference type="PANTHER" id="PTHR22604:SF105">
    <property type="entry name" value="TRANS-1,2-DIHYDROBENZENE-1,2-DIOL DEHYDROGENASE"/>
    <property type="match status" value="1"/>
</dbReference>
<dbReference type="SUPFAM" id="SSF51735">
    <property type="entry name" value="NAD(P)-binding Rossmann-fold domains"/>
    <property type="match status" value="1"/>
</dbReference>
<evidence type="ECO:0000259" key="4">
    <source>
        <dbReference type="Pfam" id="PF22725"/>
    </source>
</evidence>
<dbReference type="GO" id="GO:0016491">
    <property type="term" value="F:oxidoreductase activity"/>
    <property type="evidence" value="ECO:0007669"/>
    <property type="project" value="UniProtKB-KW"/>
</dbReference>
<dbReference type="Pfam" id="PF22725">
    <property type="entry name" value="GFO_IDH_MocA_C3"/>
    <property type="match status" value="1"/>
</dbReference>
<evidence type="ECO:0000256" key="2">
    <source>
        <dbReference type="ARBA" id="ARBA00023002"/>
    </source>
</evidence>
<organism evidence="5 6">
    <name type="scientific">Actibacterium mucosum KCTC 23349</name>
    <dbReference type="NCBI Taxonomy" id="1454373"/>
    <lineage>
        <taxon>Bacteria</taxon>
        <taxon>Pseudomonadati</taxon>
        <taxon>Pseudomonadota</taxon>
        <taxon>Alphaproteobacteria</taxon>
        <taxon>Rhodobacterales</taxon>
        <taxon>Roseobacteraceae</taxon>
        <taxon>Actibacterium</taxon>
    </lineage>
</organism>
<dbReference type="InterPro" id="IPR050984">
    <property type="entry name" value="Gfo/Idh/MocA_domain"/>
</dbReference>
<dbReference type="InterPro" id="IPR000683">
    <property type="entry name" value="Gfo/Idh/MocA-like_OxRdtase_N"/>
</dbReference>
<proteinExistence type="inferred from homology"/>
<dbReference type="RefSeq" id="WP_035258973.1">
    <property type="nucleotide sequence ID" value="NZ_JFKE01000004.1"/>
</dbReference>
<comment type="caution">
    <text evidence="5">The sequence shown here is derived from an EMBL/GenBank/DDBJ whole genome shotgun (WGS) entry which is preliminary data.</text>
</comment>
<comment type="similarity">
    <text evidence="1">Belongs to the Gfo/Idh/MocA family.</text>
</comment>
<dbReference type="AlphaFoldDB" id="A0A037ZFL3"/>
<evidence type="ECO:0000256" key="1">
    <source>
        <dbReference type="ARBA" id="ARBA00010928"/>
    </source>
</evidence>
<dbReference type="EMBL" id="JFKE01000004">
    <property type="protein sequence ID" value="KAJ55275.1"/>
    <property type="molecule type" value="Genomic_DNA"/>
</dbReference>
<reference evidence="5 6" key="1">
    <citation type="submission" date="2014-03" db="EMBL/GenBank/DDBJ databases">
        <title>Draft Genome Sequence of Actibacterium mucosum KCTC 23349, a Marine Alphaproteobacterium with Complex Ionic Requirements Isolated from Mediterranean Seawater at Malvarrosa Beach, Valencia, Spain.</title>
        <authorList>
            <person name="Arahal D.R."/>
            <person name="Shao Z."/>
            <person name="Lai Q."/>
            <person name="Pujalte M.J."/>
        </authorList>
    </citation>
    <scope>NUCLEOTIDE SEQUENCE [LARGE SCALE GENOMIC DNA]</scope>
    <source>
        <strain evidence="5 6">KCTC 23349</strain>
    </source>
</reference>
<evidence type="ECO:0000313" key="5">
    <source>
        <dbReference type="EMBL" id="KAJ55275.1"/>
    </source>
</evidence>
<name>A0A037ZFL3_9RHOB</name>
<evidence type="ECO:0000259" key="3">
    <source>
        <dbReference type="Pfam" id="PF01408"/>
    </source>
</evidence>
<sequence>MQKPVRWGILGASNFAKGATGPAIHAAKGAKLVALATSSAEKAAGYQAFCPDLKIHSSYDSLLSDPDIDAVYIPLPNHLHVEWALKAMDAGKHVLCEKPVALKAEEIDPLIAKRDETGLLATEAYMIVHHPQWQRTKQLVEDGAIGDLVHVDGVFSFNNAEDKTNIRNRPETGGGALPDIGVYTFGSARWVTGQEPDTLTADITFENDVDVITRVTARFPSFSYNCVISMRMHPRQDMFFHGTEGVIHLSAPFNPNSFGPAILRLHQPNQSIREERFPSANHYVTQFEAFGDSVRNGTPFAWTFEDAKGTQAMIDRAYAAAR</sequence>
<dbReference type="OrthoDB" id="9815825at2"/>
<feature type="domain" description="GFO/IDH/MocA-like oxidoreductase" evidence="4">
    <location>
        <begin position="133"/>
        <end position="247"/>
    </location>
</feature>
<protein>
    <submittedName>
        <fullName evidence="5">Oxidoreductase</fullName>
    </submittedName>
</protein>
<dbReference type="Pfam" id="PF01408">
    <property type="entry name" value="GFO_IDH_MocA"/>
    <property type="match status" value="1"/>
</dbReference>
<gene>
    <name evidence="5" type="ORF">ACMU_11280</name>
</gene>
<dbReference type="SUPFAM" id="SSF55347">
    <property type="entry name" value="Glyceraldehyde-3-phosphate dehydrogenase-like, C-terminal domain"/>
    <property type="match status" value="1"/>
</dbReference>
<dbReference type="InterPro" id="IPR055170">
    <property type="entry name" value="GFO_IDH_MocA-like_dom"/>
</dbReference>
<accession>A0A037ZFL3</accession>